<evidence type="ECO:0000256" key="1">
    <source>
        <dbReference type="SAM" id="SignalP"/>
    </source>
</evidence>
<dbReference type="InterPro" id="IPR012334">
    <property type="entry name" value="Pectin_lyas_fold"/>
</dbReference>
<dbReference type="EMBL" id="JBHSAT010000004">
    <property type="protein sequence ID" value="MFC3877114.1"/>
    <property type="molecule type" value="Genomic_DNA"/>
</dbReference>
<keyword evidence="1" id="KW-0732">Signal</keyword>
<gene>
    <name evidence="3" type="ORF">ACFOSX_07695</name>
</gene>
<dbReference type="InterPro" id="IPR011050">
    <property type="entry name" value="Pectin_lyase_fold/virulence"/>
</dbReference>
<evidence type="ECO:0000313" key="3">
    <source>
        <dbReference type="EMBL" id="MFC3877114.1"/>
    </source>
</evidence>
<sequence length="534" mass="59854">MKKLLAIFVLQLFLLPLFAQKEFHVFPTNHKTTKGTPNGDGSLANPWDLQTALNKKAEVKAKDIIWLHGGVYKGRFSSSLSTNSPSERITVMPFQDEKVVLDGNVKSGREAVLDVNGNGLIFKDFTVTFHGEFPRKTSDAGFKSITGINHRQGRNCVFQNITIHNVPGSGFGSWKRTGNTEIRNCIIYNNGYMGKRGHGVGIYVQNESNEQRLIEGNIIFSNYYKGIQVWSASNGGGKQFVKNVILKDNVVFNSGQPTGRFKDNLIVATGDGKGQHIAHDIVVKDNVFYHNTDIKNGEIIGGGMSVTLGFNRNAPIRDVHFLENVVVGGKDGLRLMHVKGLEFKGNTVYSEFVRLNPEFLKKDNNFKFSNNSYFTRRATAFRFLKVGDYNLDRWQNELKLDSDSKWGPSKAFKTESVLKLLQIKDRPNEFLVNILQPEAGTVAVDFSNYRDLKGQNFKIYDIENPEKTIASGQLANDLGLNLDMTKAYTLNPSDQKSSPNFGVYKIVFGDVKMASSSKQKRGSFIKRLFRNLGF</sequence>
<dbReference type="RefSeq" id="WP_386098783.1">
    <property type="nucleotide sequence ID" value="NZ_JBHSAT010000004.1"/>
</dbReference>
<reference evidence="4" key="1">
    <citation type="journal article" date="2019" name="Int. J. Syst. Evol. Microbiol.">
        <title>The Global Catalogue of Microorganisms (GCM) 10K type strain sequencing project: providing services to taxonomists for standard genome sequencing and annotation.</title>
        <authorList>
            <consortium name="The Broad Institute Genomics Platform"/>
            <consortium name="The Broad Institute Genome Sequencing Center for Infectious Disease"/>
            <person name="Wu L."/>
            <person name="Ma J."/>
        </authorList>
    </citation>
    <scope>NUCLEOTIDE SEQUENCE [LARGE SCALE GENOMIC DNA]</scope>
    <source>
        <strain evidence="4">CECT 8979</strain>
    </source>
</reference>
<evidence type="ECO:0000259" key="2">
    <source>
        <dbReference type="Pfam" id="PF13229"/>
    </source>
</evidence>
<name>A0ABV8AH93_9FLAO</name>
<dbReference type="InterPro" id="IPR039448">
    <property type="entry name" value="Beta_helix"/>
</dbReference>
<comment type="caution">
    <text evidence="3">The sequence shown here is derived from an EMBL/GenBank/DDBJ whole genome shotgun (WGS) entry which is preliminary data.</text>
</comment>
<proteinExistence type="predicted"/>
<feature type="signal peptide" evidence="1">
    <location>
        <begin position="1"/>
        <end position="19"/>
    </location>
</feature>
<dbReference type="SMART" id="SM00710">
    <property type="entry name" value="PbH1"/>
    <property type="match status" value="6"/>
</dbReference>
<dbReference type="InterPro" id="IPR006626">
    <property type="entry name" value="PbH1"/>
</dbReference>
<feature type="chain" id="PRO_5046870715" evidence="1">
    <location>
        <begin position="20"/>
        <end position="534"/>
    </location>
</feature>
<organism evidence="3 4">
    <name type="scientific">Winogradskyella maritima</name>
    <dbReference type="NCBI Taxonomy" id="1517766"/>
    <lineage>
        <taxon>Bacteria</taxon>
        <taxon>Pseudomonadati</taxon>
        <taxon>Bacteroidota</taxon>
        <taxon>Flavobacteriia</taxon>
        <taxon>Flavobacteriales</taxon>
        <taxon>Flavobacteriaceae</taxon>
        <taxon>Winogradskyella</taxon>
    </lineage>
</organism>
<dbReference type="Gene3D" id="2.160.20.10">
    <property type="entry name" value="Single-stranded right-handed beta-helix, Pectin lyase-like"/>
    <property type="match status" value="1"/>
</dbReference>
<dbReference type="Proteomes" id="UP001595812">
    <property type="component" value="Unassembled WGS sequence"/>
</dbReference>
<evidence type="ECO:0000313" key="4">
    <source>
        <dbReference type="Proteomes" id="UP001595812"/>
    </source>
</evidence>
<accession>A0ABV8AH93</accession>
<feature type="domain" description="Right handed beta helix" evidence="2">
    <location>
        <begin position="131"/>
        <end position="243"/>
    </location>
</feature>
<keyword evidence="4" id="KW-1185">Reference proteome</keyword>
<dbReference type="Pfam" id="PF13229">
    <property type="entry name" value="Beta_helix"/>
    <property type="match status" value="1"/>
</dbReference>
<protein>
    <submittedName>
        <fullName evidence="3">Right-handed parallel beta-helix repeat-containing protein</fullName>
    </submittedName>
</protein>
<dbReference type="SUPFAM" id="SSF51126">
    <property type="entry name" value="Pectin lyase-like"/>
    <property type="match status" value="1"/>
</dbReference>